<dbReference type="EMBL" id="BARS01024806">
    <property type="protein sequence ID" value="GAG12029.1"/>
    <property type="molecule type" value="Genomic_DNA"/>
</dbReference>
<sequence>MVSLAEELGRSLTKVVAAVWQQGEIDKAAVRHLLLAVAGQLGEKKSQRLERLIEIQYPHNTMFITKAFTICPTIVPYTPQLRIAQMPIVNMLMMANKLAIKIGRESCAALKIDC</sequence>
<proteinExistence type="predicted"/>
<protein>
    <submittedName>
        <fullName evidence="1">Uncharacterized protein</fullName>
    </submittedName>
</protein>
<name>X0V1R8_9ZZZZ</name>
<organism evidence="1">
    <name type="scientific">marine sediment metagenome</name>
    <dbReference type="NCBI Taxonomy" id="412755"/>
    <lineage>
        <taxon>unclassified sequences</taxon>
        <taxon>metagenomes</taxon>
        <taxon>ecological metagenomes</taxon>
    </lineage>
</organism>
<dbReference type="AlphaFoldDB" id="X0V1R8"/>
<accession>X0V1R8</accession>
<feature type="non-terminal residue" evidence="1">
    <location>
        <position position="114"/>
    </location>
</feature>
<evidence type="ECO:0000313" key="1">
    <source>
        <dbReference type="EMBL" id="GAG12029.1"/>
    </source>
</evidence>
<reference evidence="1" key="1">
    <citation type="journal article" date="2014" name="Front. Microbiol.">
        <title>High frequency of phylogenetically diverse reductive dehalogenase-homologous genes in deep subseafloor sedimentary metagenomes.</title>
        <authorList>
            <person name="Kawai M."/>
            <person name="Futagami T."/>
            <person name="Toyoda A."/>
            <person name="Takaki Y."/>
            <person name="Nishi S."/>
            <person name="Hori S."/>
            <person name="Arai W."/>
            <person name="Tsubouchi T."/>
            <person name="Morono Y."/>
            <person name="Uchiyama I."/>
            <person name="Ito T."/>
            <person name="Fujiyama A."/>
            <person name="Inagaki F."/>
            <person name="Takami H."/>
        </authorList>
    </citation>
    <scope>NUCLEOTIDE SEQUENCE</scope>
    <source>
        <strain evidence="1">Expedition CK06-06</strain>
    </source>
</reference>
<comment type="caution">
    <text evidence="1">The sequence shown here is derived from an EMBL/GenBank/DDBJ whole genome shotgun (WGS) entry which is preliminary data.</text>
</comment>
<gene>
    <name evidence="1" type="ORF">S01H1_39320</name>
</gene>